<dbReference type="PROSITE" id="PS51352">
    <property type="entry name" value="THIOREDOXIN_2"/>
    <property type="match status" value="1"/>
</dbReference>
<organism evidence="3 4">
    <name type="scientific">Sphingomonas jatrophae</name>
    <dbReference type="NCBI Taxonomy" id="1166337"/>
    <lineage>
        <taxon>Bacteria</taxon>
        <taxon>Pseudomonadati</taxon>
        <taxon>Pseudomonadota</taxon>
        <taxon>Alphaproteobacteria</taxon>
        <taxon>Sphingomonadales</taxon>
        <taxon>Sphingomonadaceae</taxon>
        <taxon>Sphingomonas</taxon>
    </lineage>
</organism>
<evidence type="ECO:0000313" key="3">
    <source>
        <dbReference type="EMBL" id="SFS02620.1"/>
    </source>
</evidence>
<dbReference type="Gene3D" id="3.40.30.10">
    <property type="entry name" value="Glutaredoxin"/>
    <property type="match status" value="1"/>
</dbReference>
<proteinExistence type="predicted"/>
<dbReference type="STRING" id="1166337.SAMN05192580_2718"/>
<dbReference type="SUPFAM" id="SSF52833">
    <property type="entry name" value="Thioredoxin-like"/>
    <property type="match status" value="1"/>
</dbReference>
<feature type="signal peptide" evidence="1">
    <location>
        <begin position="1"/>
        <end position="19"/>
    </location>
</feature>
<dbReference type="InterPro" id="IPR036249">
    <property type="entry name" value="Thioredoxin-like_sf"/>
</dbReference>
<dbReference type="PANTHER" id="PTHR43640:SF1">
    <property type="entry name" value="THIOREDOXIN-DEPENDENT PEROXIREDOXIN"/>
    <property type="match status" value="1"/>
</dbReference>
<evidence type="ECO:0000256" key="1">
    <source>
        <dbReference type="SAM" id="SignalP"/>
    </source>
</evidence>
<dbReference type="InterPro" id="IPR047262">
    <property type="entry name" value="PRX-like1"/>
</dbReference>
<gene>
    <name evidence="3" type="ORF">SAMN05192580_2718</name>
</gene>
<dbReference type="Pfam" id="PF00578">
    <property type="entry name" value="AhpC-TSA"/>
    <property type="match status" value="1"/>
</dbReference>
<keyword evidence="1" id="KW-0732">Signal</keyword>
<dbReference type="OrthoDB" id="9809746at2"/>
<feature type="chain" id="PRO_5011688218" evidence="1">
    <location>
        <begin position="20"/>
        <end position="200"/>
    </location>
</feature>
<dbReference type="Proteomes" id="UP000198824">
    <property type="component" value="Unassembled WGS sequence"/>
</dbReference>
<protein>
    <submittedName>
        <fullName evidence="3">Peroxiredoxin</fullName>
    </submittedName>
</protein>
<accession>A0A1I6LH23</accession>
<dbReference type="InterPro" id="IPR013766">
    <property type="entry name" value="Thioredoxin_domain"/>
</dbReference>
<evidence type="ECO:0000313" key="4">
    <source>
        <dbReference type="Proteomes" id="UP000198824"/>
    </source>
</evidence>
<keyword evidence="4" id="KW-1185">Reference proteome</keyword>
<evidence type="ECO:0000259" key="2">
    <source>
        <dbReference type="PROSITE" id="PS51352"/>
    </source>
</evidence>
<reference evidence="3 4" key="1">
    <citation type="submission" date="2016-10" db="EMBL/GenBank/DDBJ databases">
        <authorList>
            <person name="de Groot N.N."/>
        </authorList>
    </citation>
    <scope>NUCLEOTIDE SEQUENCE [LARGE SCALE GENOMIC DNA]</scope>
    <source>
        <strain evidence="3 4">S5-249</strain>
    </source>
</reference>
<dbReference type="GO" id="GO:0016491">
    <property type="term" value="F:oxidoreductase activity"/>
    <property type="evidence" value="ECO:0007669"/>
    <property type="project" value="InterPro"/>
</dbReference>
<dbReference type="EMBL" id="FOZG01000002">
    <property type="protein sequence ID" value="SFS02620.1"/>
    <property type="molecule type" value="Genomic_DNA"/>
</dbReference>
<dbReference type="GO" id="GO:0016209">
    <property type="term" value="F:antioxidant activity"/>
    <property type="evidence" value="ECO:0007669"/>
    <property type="project" value="InterPro"/>
</dbReference>
<dbReference type="RefSeq" id="WP_093315362.1">
    <property type="nucleotide sequence ID" value="NZ_FOZG01000002.1"/>
</dbReference>
<sequence length="200" mass="20610">MLYRTIALLTALAPAIAAAAAQVGAPAPAFTVADSKGKPVRLADYKGKLVVLEWNNPGCPYVQKHYNSGNMQRTQAAARAAGAVWLTVNSGAPGKQGHMSGPQADAFVASAKARPAAYLLDASGAVGRAYAAKTTPHMFVINPAGRLVYDGAIDDKPTADPADIKTAKNLVMAAVNETRAGKPVSVATSRPYGCSVKYAG</sequence>
<dbReference type="PANTHER" id="PTHR43640">
    <property type="entry name" value="OS07G0260300 PROTEIN"/>
    <property type="match status" value="1"/>
</dbReference>
<name>A0A1I6LH23_9SPHN</name>
<dbReference type="InterPro" id="IPR000866">
    <property type="entry name" value="AhpC/TSA"/>
</dbReference>
<dbReference type="AlphaFoldDB" id="A0A1I6LH23"/>
<feature type="domain" description="Thioredoxin" evidence="2">
    <location>
        <begin position="21"/>
        <end position="176"/>
    </location>
</feature>